<evidence type="ECO:0000313" key="2">
    <source>
        <dbReference type="EMBL" id="RQW73621.1"/>
    </source>
</evidence>
<dbReference type="EMBL" id="RRCT01000017">
    <property type="protein sequence ID" value="RQW73621.1"/>
    <property type="molecule type" value="Genomic_DNA"/>
</dbReference>
<feature type="transmembrane region" description="Helical" evidence="1">
    <location>
        <begin position="6"/>
        <end position="23"/>
    </location>
</feature>
<dbReference type="Proteomes" id="UP000274033">
    <property type="component" value="Unassembled WGS sequence"/>
</dbReference>
<evidence type="ECO:0000256" key="1">
    <source>
        <dbReference type="SAM" id="Phobius"/>
    </source>
</evidence>
<evidence type="ECO:0000313" key="3">
    <source>
        <dbReference type="Proteomes" id="UP000274033"/>
    </source>
</evidence>
<comment type="caution">
    <text evidence="2">The sequence shown here is derived from an EMBL/GenBank/DDBJ whole genome shotgun (WGS) entry which is preliminary data.</text>
</comment>
<feature type="transmembrane region" description="Helical" evidence="1">
    <location>
        <begin position="35"/>
        <end position="53"/>
    </location>
</feature>
<keyword evidence="1" id="KW-0472">Membrane</keyword>
<dbReference type="AlphaFoldDB" id="A0A3N9UB33"/>
<accession>A0A3N9UB33</accession>
<dbReference type="OrthoDB" id="2437417at2"/>
<protein>
    <submittedName>
        <fullName evidence="2">Peptide ABC transporter permease</fullName>
    </submittedName>
</protein>
<sequence>MGISEIIIIMLVYGGLFLFVNLVSSNNKLLGYVKWSTLILLYGFISIIIWFTYKAEEEHTNSHSGYALISLTGEAILMIAGLTIYTVILLFLGLRLFKIANYK</sequence>
<dbReference type="RefSeq" id="WP_124766221.1">
    <property type="nucleotide sequence ID" value="NZ_JAFBDY010000016.1"/>
</dbReference>
<gene>
    <name evidence="2" type="ORF">EBB45_15325</name>
</gene>
<proteinExistence type="predicted"/>
<keyword evidence="1" id="KW-0812">Transmembrane</keyword>
<organism evidence="2 3">
    <name type="scientific">Lysinibacillus composti</name>
    <dbReference type="NCBI Taxonomy" id="720633"/>
    <lineage>
        <taxon>Bacteria</taxon>
        <taxon>Bacillati</taxon>
        <taxon>Bacillota</taxon>
        <taxon>Bacilli</taxon>
        <taxon>Bacillales</taxon>
        <taxon>Bacillaceae</taxon>
        <taxon>Lysinibacillus</taxon>
    </lineage>
</organism>
<name>A0A3N9UB33_9BACI</name>
<reference evidence="2 3" key="1">
    <citation type="journal article" date="2013" name="J. Microbiol.">
        <title>Lysinibacillus chungkukjangi sp. nov., isolated from Chungkukjang, Korean fermented soybean food.</title>
        <authorList>
            <person name="Kim S.J."/>
            <person name="Jang Y.H."/>
            <person name="Hamada M."/>
            <person name="Ahn J.H."/>
            <person name="Weon H.Y."/>
            <person name="Suzuki K."/>
            <person name="Whang K.S."/>
            <person name="Kwon S.W."/>
        </authorList>
    </citation>
    <scope>NUCLEOTIDE SEQUENCE [LARGE SCALE GENOMIC DNA]</scope>
    <source>
        <strain evidence="2 3">MCCC 1A12701</strain>
    </source>
</reference>
<feature type="transmembrane region" description="Helical" evidence="1">
    <location>
        <begin position="65"/>
        <end position="94"/>
    </location>
</feature>
<keyword evidence="3" id="KW-1185">Reference proteome</keyword>
<keyword evidence="1" id="KW-1133">Transmembrane helix</keyword>